<proteinExistence type="predicted"/>
<evidence type="ECO:0000313" key="2">
    <source>
        <dbReference type="EMBL" id="GGM05047.1"/>
    </source>
</evidence>
<reference evidence="3" key="1">
    <citation type="journal article" date="2019" name="Int. J. Syst. Evol. Microbiol.">
        <title>The Global Catalogue of Microorganisms (GCM) 10K type strain sequencing project: providing services to taxonomists for standard genome sequencing and annotation.</title>
        <authorList>
            <consortium name="The Broad Institute Genomics Platform"/>
            <consortium name="The Broad Institute Genome Sequencing Center for Infectious Disease"/>
            <person name="Wu L."/>
            <person name="Ma J."/>
        </authorList>
    </citation>
    <scope>NUCLEOTIDE SEQUENCE [LARGE SCALE GENOMIC DNA]</scope>
    <source>
        <strain evidence="3">JCM 15443</strain>
    </source>
</reference>
<keyword evidence="1" id="KW-0812">Transmembrane</keyword>
<keyword evidence="3" id="KW-1185">Reference proteome</keyword>
<protein>
    <submittedName>
        <fullName evidence="2">Uncharacterized protein</fullName>
    </submittedName>
</protein>
<sequence length="124" mass="12580">MAAPVNGCPDFFPGTAGKGPNHLTIEQCLKSAPLSLSLGSLLFLAGCVVAALYLGFAVRRPVAQRIVVLLLLGLVAVLIMSGLYLNCTLPVLSGGGQGDGGGPSEACFVPSVLCRPLPARSMGT</sequence>
<feature type="transmembrane region" description="Helical" evidence="1">
    <location>
        <begin position="34"/>
        <end position="54"/>
    </location>
</feature>
<gene>
    <name evidence="2" type="ORF">GCM10010841_11900</name>
</gene>
<keyword evidence="1" id="KW-0472">Membrane</keyword>
<comment type="caution">
    <text evidence="2">The sequence shown here is derived from an EMBL/GenBank/DDBJ whole genome shotgun (WGS) entry which is preliminary data.</text>
</comment>
<name>A0ABQ2GPD2_9DEIO</name>
<evidence type="ECO:0000256" key="1">
    <source>
        <dbReference type="SAM" id="Phobius"/>
    </source>
</evidence>
<feature type="transmembrane region" description="Helical" evidence="1">
    <location>
        <begin position="66"/>
        <end position="85"/>
    </location>
</feature>
<dbReference type="EMBL" id="BMOM01000006">
    <property type="protein sequence ID" value="GGM05047.1"/>
    <property type="molecule type" value="Genomic_DNA"/>
</dbReference>
<accession>A0ABQ2GPD2</accession>
<keyword evidence="1" id="KW-1133">Transmembrane helix</keyword>
<evidence type="ECO:0000313" key="3">
    <source>
        <dbReference type="Proteomes" id="UP000661918"/>
    </source>
</evidence>
<organism evidence="2 3">
    <name type="scientific">Deinococcus aerophilus</name>
    <dbReference type="NCBI Taxonomy" id="522488"/>
    <lineage>
        <taxon>Bacteria</taxon>
        <taxon>Thermotogati</taxon>
        <taxon>Deinococcota</taxon>
        <taxon>Deinococci</taxon>
        <taxon>Deinococcales</taxon>
        <taxon>Deinococcaceae</taxon>
        <taxon>Deinococcus</taxon>
    </lineage>
</organism>
<dbReference type="Proteomes" id="UP000661918">
    <property type="component" value="Unassembled WGS sequence"/>
</dbReference>